<feature type="region of interest" description="Disordered" evidence="5">
    <location>
        <begin position="298"/>
        <end position="320"/>
    </location>
</feature>
<evidence type="ECO:0000259" key="6">
    <source>
        <dbReference type="Pfam" id="PF01323"/>
    </source>
</evidence>
<keyword evidence="3" id="KW-1015">Disulfide bond</keyword>
<keyword evidence="4" id="KW-0676">Redox-active center</keyword>
<evidence type="ECO:0000313" key="8">
    <source>
        <dbReference type="Proteomes" id="UP000215931"/>
    </source>
</evidence>
<gene>
    <name evidence="7" type="ORF">CIT31_27960</name>
</gene>
<evidence type="ECO:0000256" key="4">
    <source>
        <dbReference type="ARBA" id="ARBA00023284"/>
    </source>
</evidence>
<name>A0A271KA21_9HYPH</name>
<feature type="domain" description="DSBA-like thioredoxin" evidence="6">
    <location>
        <begin position="68"/>
        <end position="209"/>
    </location>
</feature>
<evidence type="ECO:0000313" key="7">
    <source>
        <dbReference type="EMBL" id="PAP92344.1"/>
    </source>
</evidence>
<evidence type="ECO:0000256" key="5">
    <source>
        <dbReference type="SAM" id="MobiDB-lite"/>
    </source>
</evidence>
<dbReference type="InterPro" id="IPR001853">
    <property type="entry name" value="DSBA-like_thioredoxin_dom"/>
</dbReference>
<dbReference type="OrthoDB" id="9780147at2"/>
<keyword evidence="2" id="KW-0560">Oxidoreductase</keyword>
<dbReference type="Pfam" id="PF01323">
    <property type="entry name" value="DSBA"/>
    <property type="match status" value="1"/>
</dbReference>
<dbReference type="InterPro" id="IPR036249">
    <property type="entry name" value="Thioredoxin-like_sf"/>
</dbReference>
<comment type="caution">
    <text evidence="7">The sequence shown here is derived from an EMBL/GenBank/DDBJ whole genome shotgun (WGS) entry which is preliminary data.</text>
</comment>
<dbReference type="PANTHER" id="PTHR13887:SF14">
    <property type="entry name" value="DISULFIDE BOND FORMATION PROTEIN D"/>
    <property type="match status" value="1"/>
</dbReference>
<evidence type="ECO:0000256" key="2">
    <source>
        <dbReference type="ARBA" id="ARBA00023002"/>
    </source>
</evidence>
<dbReference type="SUPFAM" id="SSF52833">
    <property type="entry name" value="Thioredoxin-like"/>
    <property type="match status" value="1"/>
</dbReference>
<keyword evidence="1" id="KW-0732">Signal</keyword>
<dbReference type="PANTHER" id="PTHR13887">
    <property type="entry name" value="GLUTATHIONE S-TRANSFERASE KAPPA"/>
    <property type="match status" value="1"/>
</dbReference>
<accession>A0A271KA21</accession>
<dbReference type="Proteomes" id="UP000215931">
    <property type="component" value="Unassembled WGS sequence"/>
</dbReference>
<organism evidence="7 8">
    <name type="scientific">Mesorhizobium wenxiniae</name>
    <dbReference type="NCBI Taxonomy" id="2014805"/>
    <lineage>
        <taxon>Bacteria</taxon>
        <taxon>Pseudomonadati</taxon>
        <taxon>Pseudomonadota</taxon>
        <taxon>Alphaproteobacteria</taxon>
        <taxon>Hyphomicrobiales</taxon>
        <taxon>Phyllobacteriaceae</taxon>
        <taxon>Mesorhizobium</taxon>
    </lineage>
</organism>
<protein>
    <recommendedName>
        <fullName evidence="6">DSBA-like thioredoxin domain-containing protein</fullName>
    </recommendedName>
</protein>
<evidence type="ECO:0000256" key="1">
    <source>
        <dbReference type="ARBA" id="ARBA00022729"/>
    </source>
</evidence>
<dbReference type="Gene3D" id="3.40.30.10">
    <property type="entry name" value="Glutaredoxin"/>
    <property type="match status" value="1"/>
</dbReference>
<evidence type="ECO:0000256" key="3">
    <source>
        <dbReference type="ARBA" id="ARBA00023157"/>
    </source>
</evidence>
<dbReference type="EMBL" id="NPKH01000035">
    <property type="protein sequence ID" value="PAP92344.1"/>
    <property type="molecule type" value="Genomic_DNA"/>
</dbReference>
<reference evidence="7 8" key="1">
    <citation type="submission" date="2017-08" db="EMBL/GenBank/DDBJ databases">
        <title>Mesorhizobium wenxinae sp. nov., a novel rhizobial species isolated from root nodules of chickpea (Cicer arietinum L.).</title>
        <authorList>
            <person name="Zhang J."/>
        </authorList>
    </citation>
    <scope>NUCLEOTIDE SEQUENCE [LARGE SCALE GENOMIC DNA]</scope>
    <source>
        <strain evidence="8">WYCCWR 10019</strain>
    </source>
</reference>
<proteinExistence type="predicted"/>
<sequence>MALSALALLFFGLATQYGPVAKDYVRQHENHSRLVAFWRKLIPERRDALLNDAAAPTAGNPNGDVPLVLFLDYNCPRCRAEDRTIQQALKHDPMLKVVYKHCPGKRPGSKFAALAALASSKQGKYEAFHHALMAARGQLSQFDILTIARHVGLEVEQLKRDMEDRAIENVLERNCALAKELYINVTPALVLGDEVISGVLKIHTLERFIAKEREEAKRRAGSQLRHFDSVAAGAIPFFGHECRFSRRAKSLIWPGNAVLACKVLHSARFPQLGRTRSHSSGSIQPVLVFPFRHRRLSPKPRQKIGGRRADACFRSRPARR</sequence>
<keyword evidence="8" id="KW-1185">Reference proteome</keyword>
<dbReference type="GO" id="GO:0016491">
    <property type="term" value="F:oxidoreductase activity"/>
    <property type="evidence" value="ECO:0007669"/>
    <property type="project" value="UniProtKB-KW"/>
</dbReference>
<dbReference type="AlphaFoldDB" id="A0A271KA21"/>